<feature type="transmembrane region" description="Helical" evidence="2">
    <location>
        <begin position="150"/>
        <end position="168"/>
    </location>
</feature>
<proteinExistence type="predicted"/>
<dbReference type="AlphaFoldDB" id="X6PE56"/>
<dbReference type="InterPro" id="IPR001806">
    <property type="entry name" value="Small_GTPase"/>
</dbReference>
<dbReference type="NCBIfam" id="TIGR00231">
    <property type="entry name" value="small_GTP"/>
    <property type="match status" value="1"/>
</dbReference>
<dbReference type="OrthoDB" id="48625at2759"/>
<dbReference type="InterPro" id="IPR005225">
    <property type="entry name" value="Small_GTP-bd"/>
</dbReference>
<comment type="caution">
    <text evidence="3">The sequence shown here is derived from an EMBL/GenBank/DDBJ whole genome shotgun (WGS) entry which is preliminary data.</text>
</comment>
<dbReference type="SUPFAM" id="SSF52540">
    <property type="entry name" value="P-loop containing nucleoside triphosphate hydrolases"/>
    <property type="match status" value="1"/>
</dbReference>
<evidence type="ECO:0000313" key="4">
    <source>
        <dbReference type="Proteomes" id="UP000023152"/>
    </source>
</evidence>
<keyword evidence="2" id="KW-1133">Transmembrane helix</keyword>
<protein>
    <submittedName>
        <fullName evidence="3">Rab-like protein 2B</fullName>
    </submittedName>
</protein>
<dbReference type="GO" id="GO:0005525">
    <property type="term" value="F:GTP binding"/>
    <property type="evidence" value="ECO:0007669"/>
    <property type="project" value="InterPro"/>
</dbReference>
<evidence type="ECO:0000313" key="3">
    <source>
        <dbReference type="EMBL" id="ETO35957.1"/>
    </source>
</evidence>
<dbReference type="SMART" id="SM00175">
    <property type="entry name" value="RAB"/>
    <property type="match status" value="1"/>
</dbReference>
<organism evidence="3 4">
    <name type="scientific">Reticulomyxa filosa</name>
    <dbReference type="NCBI Taxonomy" id="46433"/>
    <lineage>
        <taxon>Eukaryota</taxon>
        <taxon>Sar</taxon>
        <taxon>Rhizaria</taxon>
        <taxon>Retaria</taxon>
        <taxon>Foraminifera</taxon>
        <taxon>Monothalamids</taxon>
        <taxon>Reticulomyxidae</taxon>
        <taxon>Reticulomyxa</taxon>
    </lineage>
</organism>
<dbReference type="Pfam" id="PF00071">
    <property type="entry name" value="Ras"/>
    <property type="match status" value="1"/>
</dbReference>
<dbReference type="EMBL" id="ASPP01001149">
    <property type="protein sequence ID" value="ETO35957.1"/>
    <property type="molecule type" value="Genomic_DNA"/>
</dbReference>
<accession>X6PE56</accession>
<keyword evidence="1" id="KW-0547">Nucleotide-binding</keyword>
<keyword evidence="4" id="KW-1185">Reference proteome</keyword>
<feature type="transmembrane region" description="Helical" evidence="2">
    <location>
        <begin position="106"/>
        <end position="129"/>
    </location>
</feature>
<dbReference type="Gene3D" id="3.40.50.300">
    <property type="entry name" value="P-loop containing nucleotide triphosphate hydrolases"/>
    <property type="match status" value="1"/>
</dbReference>
<sequence length="200" mass="23873">MNDKSLLVDFWDTAGQERFNSMHPSYYHRAHACILVFDCKRKQTYQNLNSWYNELLQYRGVIPTIVIGNKIDCDVSVTKKKFQFAEKRKLPIDFTSAADGTNVVKVLIIFIIYFILIFITLLCCHRFSTKLLIWPFNLNKIPLIIPLNKFCKFLIFSLNFSIISFSFFKTIHYERNKFFNAQIFVTMRKYNFKEKEKKEK</sequence>
<dbReference type="PANTHER" id="PTHR47978">
    <property type="match status" value="1"/>
</dbReference>
<gene>
    <name evidence="3" type="ORF">RFI_01105</name>
</gene>
<name>X6PE56_RETFI</name>
<reference evidence="3 4" key="1">
    <citation type="journal article" date="2013" name="Curr. Biol.">
        <title>The Genome of the Foraminiferan Reticulomyxa filosa.</title>
        <authorList>
            <person name="Glockner G."/>
            <person name="Hulsmann N."/>
            <person name="Schleicher M."/>
            <person name="Noegel A.A."/>
            <person name="Eichinger L."/>
            <person name="Gallinger C."/>
            <person name="Pawlowski J."/>
            <person name="Sierra R."/>
            <person name="Euteneuer U."/>
            <person name="Pillet L."/>
            <person name="Moustafa A."/>
            <person name="Platzer M."/>
            <person name="Groth M."/>
            <person name="Szafranski K."/>
            <person name="Schliwa M."/>
        </authorList>
    </citation>
    <scope>NUCLEOTIDE SEQUENCE [LARGE SCALE GENOMIC DNA]</scope>
</reference>
<evidence type="ECO:0000256" key="1">
    <source>
        <dbReference type="ARBA" id="ARBA00022741"/>
    </source>
</evidence>
<dbReference type="InterPro" id="IPR027417">
    <property type="entry name" value="P-loop_NTPase"/>
</dbReference>
<dbReference type="SMART" id="SM00174">
    <property type="entry name" value="RHO"/>
    <property type="match status" value="1"/>
</dbReference>
<dbReference type="Proteomes" id="UP000023152">
    <property type="component" value="Unassembled WGS sequence"/>
</dbReference>
<dbReference type="PROSITE" id="PS51419">
    <property type="entry name" value="RAB"/>
    <property type="match status" value="1"/>
</dbReference>
<dbReference type="GO" id="GO:0003924">
    <property type="term" value="F:GTPase activity"/>
    <property type="evidence" value="ECO:0007669"/>
    <property type="project" value="InterPro"/>
</dbReference>
<evidence type="ECO:0000256" key="2">
    <source>
        <dbReference type="SAM" id="Phobius"/>
    </source>
</evidence>
<keyword evidence="2" id="KW-0812">Transmembrane</keyword>
<keyword evidence="2" id="KW-0472">Membrane</keyword>